<dbReference type="PANTHER" id="PTHR46401">
    <property type="entry name" value="GLYCOSYLTRANSFERASE WBBK-RELATED"/>
    <property type="match status" value="1"/>
</dbReference>
<dbReference type="PANTHER" id="PTHR46401:SF2">
    <property type="entry name" value="GLYCOSYLTRANSFERASE WBBK-RELATED"/>
    <property type="match status" value="1"/>
</dbReference>
<protein>
    <recommendedName>
        <fullName evidence="2">Glycosyl transferase family 1 domain-containing protein</fullName>
    </recommendedName>
</protein>
<evidence type="ECO:0000313" key="3">
    <source>
        <dbReference type="EMBL" id="PIR08947.1"/>
    </source>
</evidence>
<keyword evidence="1" id="KW-0808">Transferase</keyword>
<dbReference type="Proteomes" id="UP000230707">
    <property type="component" value="Unassembled WGS sequence"/>
</dbReference>
<proteinExistence type="predicted"/>
<dbReference type="CDD" id="cd03809">
    <property type="entry name" value="GT4_MtfB-like"/>
    <property type="match status" value="1"/>
</dbReference>
<name>A0A2H0NJC2_9BACT</name>
<organism evidence="3 4">
    <name type="scientific">Candidatus Gottesmanbacteria bacterium CG11_big_fil_rev_8_21_14_0_20_37_11</name>
    <dbReference type="NCBI Taxonomy" id="1974575"/>
    <lineage>
        <taxon>Bacteria</taxon>
        <taxon>Candidatus Gottesmaniibacteriota</taxon>
    </lineage>
</organism>
<evidence type="ECO:0000259" key="2">
    <source>
        <dbReference type="Pfam" id="PF00534"/>
    </source>
</evidence>
<dbReference type="GO" id="GO:0016757">
    <property type="term" value="F:glycosyltransferase activity"/>
    <property type="evidence" value="ECO:0007669"/>
    <property type="project" value="InterPro"/>
</dbReference>
<dbReference type="GO" id="GO:0009103">
    <property type="term" value="P:lipopolysaccharide biosynthetic process"/>
    <property type="evidence" value="ECO:0007669"/>
    <property type="project" value="TreeGrafter"/>
</dbReference>
<accession>A0A2H0NJC2</accession>
<gene>
    <name evidence="3" type="ORF">COV53_00365</name>
</gene>
<reference evidence="3 4" key="1">
    <citation type="submission" date="2017-09" db="EMBL/GenBank/DDBJ databases">
        <title>Depth-based differentiation of microbial function through sediment-hosted aquifers and enrichment of novel symbionts in the deep terrestrial subsurface.</title>
        <authorList>
            <person name="Probst A.J."/>
            <person name="Ladd B."/>
            <person name="Jarett J.K."/>
            <person name="Geller-Mcgrath D.E."/>
            <person name="Sieber C.M."/>
            <person name="Emerson J.B."/>
            <person name="Anantharaman K."/>
            <person name="Thomas B.C."/>
            <person name="Malmstrom R."/>
            <person name="Stieglmeier M."/>
            <person name="Klingl A."/>
            <person name="Woyke T."/>
            <person name="Ryan C.M."/>
            <person name="Banfield J.F."/>
        </authorList>
    </citation>
    <scope>NUCLEOTIDE SEQUENCE [LARGE SCALE GENOMIC DNA]</scope>
    <source>
        <strain evidence="3">CG11_big_fil_rev_8_21_14_0_20_37_11</strain>
    </source>
</reference>
<comment type="caution">
    <text evidence="3">The sequence shown here is derived from an EMBL/GenBank/DDBJ whole genome shotgun (WGS) entry which is preliminary data.</text>
</comment>
<dbReference type="EMBL" id="PCWS01000008">
    <property type="protein sequence ID" value="PIR08947.1"/>
    <property type="molecule type" value="Genomic_DNA"/>
</dbReference>
<dbReference type="Pfam" id="PF00534">
    <property type="entry name" value="Glycos_transf_1"/>
    <property type="match status" value="1"/>
</dbReference>
<evidence type="ECO:0000313" key="4">
    <source>
        <dbReference type="Proteomes" id="UP000230707"/>
    </source>
</evidence>
<dbReference type="SUPFAM" id="SSF53756">
    <property type="entry name" value="UDP-Glycosyltransferase/glycogen phosphorylase"/>
    <property type="match status" value="1"/>
</dbReference>
<dbReference type="InterPro" id="IPR001296">
    <property type="entry name" value="Glyco_trans_1"/>
</dbReference>
<evidence type="ECO:0000256" key="1">
    <source>
        <dbReference type="ARBA" id="ARBA00022679"/>
    </source>
</evidence>
<dbReference type="Gene3D" id="3.40.50.2000">
    <property type="entry name" value="Glycogen Phosphorylase B"/>
    <property type="match status" value="2"/>
</dbReference>
<sequence length="370" mass="43684">MRIGIDARLYSQTGVGRYIRNLISQLAFIDKKNEYFIYFLSEDYDKFLLPNNRWHKKILNVKWHTIKEQIYVPFYLLRDNLDLVHFPYFNVPILYPKKYLLTIHDLIIDHFDTGSASTLPAILYKIKRLGYRITTNIGIRKASYISVISETTKKEVVDHYSINPSLLAITYDAIDTNFFNLHKSIKPINFYKFKYILYVGNAYPHKNLERFILAFKQVRRKHNVSLVLAGDDWYFYPRLKQIVKNLGLDKSVIFFGNADDKQLINLYSFARCLVFPSLMEGFGLPNLEAILCGCYPIISNISVFHEIWGDDLIYLDPYNINDIQNKIIDVLNLPMDEYKKRVVLARKRINKFSWRQTAIDTLKLYQKILI</sequence>
<dbReference type="AlphaFoldDB" id="A0A2H0NJC2"/>
<feature type="domain" description="Glycosyl transferase family 1" evidence="2">
    <location>
        <begin position="192"/>
        <end position="339"/>
    </location>
</feature>